<proteinExistence type="predicted"/>
<comment type="caution">
    <text evidence="1">The sequence shown here is derived from an EMBL/GenBank/DDBJ whole genome shotgun (WGS) entry which is preliminary data.</text>
</comment>
<evidence type="ECO:0000313" key="1">
    <source>
        <dbReference type="EMBL" id="PWK27874.1"/>
    </source>
</evidence>
<gene>
    <name evidence="1" type="ORF">LV89_01281</name>
</gene>
<dbReference type="AlphaFoldDB" id="A0A316EXE8"/>
<evidence type="ECO:0008006" key="3">
    <source>
        <dbReference type="Google" id="ProtNLM"/>
    </source>
</evidence>
<accession>A0A316EXE8</accession>
<keyword evidence="2" id="KW-1185">Reference proteome</keyword>
<organism evidence="1 2">
    <name type="scientific">Arcicella aurantiaca</name>
    <dbReference type="NCBI Taxonomy" id="591202"/>
    <lineage>
        <taxon>Bacteria</taxon>
        <taxon>Pseudomonadati</taxon>
        <taxon>Bacteroidota</taxon>
        <taxon>Cytophagia</taxon>
        <taxon>Cytophagales</taxon>
        <taxon>Flectobacillaceae</taxon>
        <taxon>Arcicella</taxon>
    </lineage>
</organism>
<name>A0A316EXE8_9BACT</name>
<dbReference type="EMBL" id="QGGO01000005">
    <property type="protein sequence ID" value="PWK27874.1"/>
    <property type="molecule type" value="Genomic_DNA"/>
</dbReference>
<protein>
    <recommendedName>
        <fullName evidence="3">DUF4177 domain-containing protein</fullName>
    </recommendedName>
</protein>
<sequence length="165" mass="19233">MWEYYGNLSYEKNALFTISFLVVQAPKFGTVFAKDLIKPYLVCKLNQTMKKGLIILLLVICYQTKAQQIFVNGQSLATLKNVNYITVKAQKTWMATRLSAFLDYGQGTSEREQEITDANKKSMFFKSKVEVFNLLDRNGWELVDNYEETKDGKTYILHIFRRKKI</sequence>
<evidence type="ECO:0000313" key="2">
    <source>
        <dbReference type="Proteomes" id="UP000245489"/>
    </source>
</evidence>
<dbReference type="Proteomes" id="UP000245489">
    <property type="component" value="Unassembled WGS sequence"/>
</dbReference>
<reference evidence="1 2" key="1">
    <citation type="submission" date="2018-05" db="EMBL/GenBank/DDBJ databases">
        <title>Genomic Encyclopedia of Archaeal and Bacterial Type Strains, Phase II (KMG-II): from individual species to whole genera.</title>
        <authorList>
            <person name="Goeker M."/>
        </authorList>
    </citation>
    <scope>NUCLEOTIDE SEQUENCE [LARGE SCALE GENOMIC DNA]</scope>
    <source>
        <strain evidence="1 2">DSM 22214</strain>
    </source>
</reference>